<evidence type="ECO:0000256" key="2">
    <source>
        <dbReference type="ARBA" id="ARBA00008653"/>
    </source>
</evidence>
<feature type="binding site" evidence="15">
    <location>
        <position position="451"/>
    </location>
    <ligand>
        <name>Mg(2+)</name>
        <dbReference type="ChEBI" id="CHEBI:18420"/>
        <note>shared with alpha subunit</note>
    </ligand>
</feature>
<evidence type="ECO:0000259" key="18">
    <source>
        <dbReference type="PROSITE" id="PS51447"/>
    </source>
</evidence>
<reference evidence="21" key="1">
    <citation type="submission" date="2011-12" db="EMBL/GenBank/DDBJ databases">
        <title>The complete genome of chromosome of Sulfobacillus acidophilus DSM 10332.</title>
        <authorList>
            <person name="Lucas S."/>
            <person name="Han J."/>
            <person name="Lapidus A."/>
            <person name="Bruce D."/>
            <person name="Goodwin L."/>
            <person name="Pitluck S."/>
            <person name="Peters L."/>
            <person name="Kyrpides N."/>
            <person name="Mavromatis K."/>
            <person name="Ivanova N."/>
            <person name="Mikhailova N."/>
            <person name="Chertkov O."/>
            <person name="Saunders E."/>
            <person name="Detter J.C."/>
            <person name="Tapia R."/>
            <person name="Han C."/>
            <person name="Land M."/>
            <person name="Hauser L."/>
            <person name="Markowitz V."/>
            <person name="Cheng J.-F."/>
            <person name="Hugenholtz P."/>
            <person name="Woyke T."/>
            <person name="Wu D."/>
            <person name="Pukall R."/>
            <person name="Gehrich-Schroeter G."/>
            <person name="Schneider S."/>
            <person name="Klenk H.-P."/>
            <person name="Eisen J.A."/>
        </authorList>
    </citation>
    <scope>NUCLEOTIDE SEQUENCE [LARGE SCALE GENOMIC DNA]</scope>
    <source>
        <strain evidence="21">ATCC 700253 / DSM 10332 / NAL</strain>
    </source>
</reference>
<keyword evidence="13 15" id="KW-0030">Aminoacyl-tRNA synthetase</keyword>
<feature type="domain" description="FDX-ACB" evidence="18">
    <location>
        <begin position="688"/>
        <end position="776"/>
    </location>
</feature>
<dbReference type="EMBL" id="CP003179">
    <property type="protein sequence ID" value="AEW04873.1"/>
    <property type="molecule type" value="Genomic_DNA"/>
</dbReference>
<keyword evidence="21" id="KW-1185">Reference proteome</keyword>
<evidence type="ECO:0000256" key="14">
    <source>
        <dbReference type="ARBA" id="ARBA00049255"/>
    </source>
</evidence>
<dbReference type="SMART" id="SM00873">
    <property type="entry name" value="B3_4"/>
    <property type="match status" value="1"/>
</dbReference>
<dbReference type="InterPro" id="IPR005121">
    <property type="entry name" value="Fdx_antiC-bd"/>
</dbReference>
<feature type="binding site" evidence="15">
    <location>
        <position position="454"/>
    </location>
    <ligand>
        <name>Mg(2+)</name>
        <dbReference type="ChEBI" id="CHEBI:18420"/>
        <note>shared with alpha subunit</note>
    </ligand>
</feature>
<organism evidence="20 21">
    <name type="scientific">Sulfobacillus acidophilus (strain ATCC 700253 / DSM 10332 / NAL)</name>
    <dbReference type="NCBI Taxonomy" id="679936"/>
    <lineage>
        <taxon>Bacteria</taxon>
        <taxon>Bacillati</taxon>
        <taxon>Bacillota</taxon>
        <taxon>Clostridia</taxon>
        <taxon>Eubacteriales</taxon>
        <taxon>Clostridiales Family XVII. Incertae Sedis</taxon>
        <taxon>Sulfobacillus</taxon>
    </lineage>
</organism>
<dbReference type="HAMAP" id="MF_00283">
    <property type="entry name" value="Phe_tRNA_synth_beta1"/>
    <property type="match status" value="1"/>
</dbReference>
<dbReference type="InterPro" id="IPR045864">
    <property type="entry name" value="aa-tRNA-synth_II/BPL/LPL"/>
</dbReference>
<evidence type="ECO:0000256" key="3">
    <source>
        <dbReference type="ARBA" id="ARBA00011209"/>
    </source>
</evidence>
<dbReference type="InterPro" id="IPR004532">
    <property type="entry name" value="Phe-tRNA-ligase_IIc_bsu_bact"/>
</dbReference>
<proteinExistence type="inferred from homology"/>
<evidence type="ECO:0000256" key="9">
    <source>
        <dbReference type="ARBA" id="ARBA00022840"/>
    </source>
</evidence>
<dbReference type="CDD" id="cd02796">
    <property type="entry name" value="tRNA_bind_bactPheRS"/>
    <property type="match status" value="1"/>
</dbReference>
<evidence type="ECO:0000313" key="20">
    <source>
        <dbReference type="EMBL" id="AEW04873.1"/>
    </source>
</evidence>
<dbReference type="HOGENOM" id="CLU_016891_0_0_9"/>
<evidence type="ECO:0000313" key="21">
    <source>
        <dbReference type="Proteomes" id="UP000005439"/>
    </source>
</evidence>
<comment type="cofactor">
    <cofactor evidence="15">
        <name>Mg(2+)</name>
        <dbReference type="ChEBI" id="CHEBI:18420"/>
    </cofactor>
    <text evidence="15">Binds 2 magnesium ions per tetramer.</text>
</comment>
<evidence type="ECO:0000256" key="12">
    <source>
        <dbReference type="ARBA" id="ARBA00022917"/>
    </source>
</evidence>
<dbReference type="PROSITE" id="PS51483">
    <property type="entry name" value="B5"/>
    <property type="match status" value="1"/>
</dbReference>
<dbReference type="Gene3D" id="3.30.70.380">
    <property type="entry name" value="Ferrodoxin-fold anticodon-binding domain"/>
    <property type="match status" value="1"/>
</dbReference>
<evidence type="ECO:0000256" key="1">
    <source>
        <dbReference type="ARBA" id="ARBA00004496"/>
    </source>
</evidence>
<dbReference type="InterPro" id="IPR041616">
    <property type="entry name" value="PheRS_beta_core"/>
</dbReference>
<dbReference type="GO" id="GO:0140096">
    <property type="term" value="F:catalytic activity, acting on a protein"/>
    <property type="evidence" value="ECO:0007669"/>
    <property type="project" value="UniProtKB-ARBA"/>
</dbReference>
<evidence type="ECO:0000259" key="17">
    <source>
        <dbReference type="PROSITE" id="PS50886"/>
    </source>
</evidence>
<dbReference type="GO" id="GO:0004826">
    <property type="term" value="F:phenylalanine-tRNA ligase activity"/>
    <property type="evidence" value="ECO:0007669"/>
    <property type="project" value="UniProtKB-UniRule"/>
</dbReference>
<dbReference type="InterPro" id="IPR036690">
    <property type="entry name" value="Fdx_antiC-bd_sf"/>
</dbReference>
<dbReference type="GO" id="GO:0005524">
    <property type="term" value="F:ATP binding"/>
    <property type="evidence" value="ECO:0007669"/>
    <property type="project" value="UniProtKB-UniRule"/>
</dbReference>
<keyword evidence="5 16" id="KW-0820">tRNA-binding</keyword>
<dbReference type="Pfam" id="PF01588">
    <property type="entry name" value="tRNA_bind"/>
    <property type="match status" value="1"/>
</dbReference>
<dbReference type="Gene3D" id="3.30.56.10">
    <property type="match status" value="2"/>
</dbReference>
<dbReference type="Pfam" id="PF03484">
    <property type="entry name" value="B5"/>
    <property type="match status" value="1"/>
</dbReference>
<keyword evidence="7 15" id="KW-0479">Metal-binding</keyword>
<dbReference type="Pfam" id="PF17759">
    <property type="entry name" value="tRNA_synthFbeta"/>
    <property type="match status" value="1"/>
</dbReference>
<dbReference type="InterPro" id="IPR045060">
    <property type="entry name" value="Phe-tRNA-ligase_IIc_bsu"/>
</dbReference>
<dbReference type="PROSITE" id="PS50886">
    <property type="entry name" value="TRBD"/>
    <property type="match status" value="1"/>
</dbReference>
<dbReference type="InterPro" id="IPR033714">
    <property type="entry name" value="tRNA_bind_bactPheRS"/>
</dbReference>
<dbReference type="SMART" id="SM00896">
    <property type="entry name" value="FDX-ACB"/>
    <property type="match status" value="1"/>
</dbReference>
<dbReference type="EC" id="6.1.1.20" evidence="15"/>
<evidence type="ECO:0000256" key="4">
    <source>
        <dbReference type="ARBA" id="ARBA00022490"/>
    </source>
</evidence>
<accession>G8TWH5</accession>
<dbReference type="STRING" id="679936.Sulac_1376"/>
<gene>
    <name evidence="15" type="primary">pheT</name>
    <name evidence="20" type="ordered locus">Sulac_1376</name>
</gene>
<keyword evidence="4 15" id="KW-0963">Cytoplasm</keyword>
<dbReference type="InterPro" id="IPR005146">
    <property type="entry name" value="B3/B4_tRNA-bd"/>
</dbReference>
<comment type="subcellular location">
    <subcellularLocation>
        <location evidence="1 15">Cytoplasm</location>
    </subcellularLocation>
</comment>
<dbReference type="NCBIfam" id="TIGR00472">
    <property type="entry name" value="pheT_bact"/>
    <property type="match status" value="1"/>
</dbReference>
<dbReference type="InterPro" id="IPR005147">
    <property type="entry name" value="tRNA_synthase_B5-dom"/>
</dbReference>
<dbReference type="Gene3D" id="3.30.930.10">
    <property type="entry name" value="Bira Bifunctional Protein, Domain 2"/>
    <property type="match status" value="1"/>
</dbReference>
<dbReference type="Pfam" id="PF03483">
    <property type="entry name" value="B3_4"/>
    <property type="match status" value="1"/>
</dbReference>
<dbReference type="GO" id="GO:0016740">
    <property type="term" value="F:transferase activity"/>
    <property type="evidence" value="ECO:0007669"/>
    <property type="project" value="UniProtKB-ARBA"/>
</dbReference>
<keyword evidence="11 16" id="KW-0694">RNA-binding</keyword>
<dbReference type="InterPro" id="IPR012340">
    <property type="entry name" value="NA-bd_OB-fold"/>
</dbReference>
<dbReference type="SMART" id="SM00874">
    <property type="entry name" value="B5"/>
    <property type="match status" value="1"/>
</dbReference>
<dbReference type="KEGG" id="sap:Sulac_1376"/>
<comment type="similarity">
    <text evidence="2 15">Belongs to the phenylalanyl-tRNA synthetase beta subunit family. Type 1 subfamily.</text>
</comment>
<evidence type="ECO:0000256" key="15">
    <source>
        <dbReference type="HAMAP-Rule" id="MF_00283"/>
    </source>
</evidence>
<feature type="binding site" evidence="15">
    <location>
        <position position="445"/>
    </location>
    <ligand>
        <name>Mg(2+)</name>
        <dbReference type="ChEBI" id="CHEBI:18420"/>
        <note>shared with alpha subunit</note>
    </ligand>
</feature>
<dbReference type="InterPro" id="IPR020825">
    <property type="entry name" value="Phe-tRNA_synthase-like_B3/B4"/>
</dbReference>
<keyword evidence="12 15" id="KW-0648">Protein biosynthesis</keyword>
<keyword evidence="9 15" id="KW-0067">ATP-binding</keyword>
<comment type="catalytic activity">
    <reaction evidence="14 15">
        <text>tRNA(Phe) + L-phenylalanine + ATP = L-phenylalanyl-tRNA(Phe) + AMP + diphosphate + H(+)</text>
        <dbReference type="Rhea" id="RHEA:19413"/>
        <dbReference type="Rhea" id="RHEA-COMP:9668"/>
        <dbReference type="Rhea" id="RHEA-COMP:9699"/>
        <dbReference type="ChEBI" id="CHEBI:15378"/>
        <dbReference type="ChEBI" id="CHEBI:30616"/>
        <dbReference type="ChEBI" id="CHEBI:33019"/>
        <dbReference type="ChEBI" id="CHEBI:58095"/>
        <dbReference type="ChEBI" id="CHEBI:78442"/>
        <dbReference type="ChEBI" id="CHEBI:78531"/>
        <dbReference type="ChEBI" id="CHEBI:456215"/>
        <dbReference type="EC" id="6.1.1.20"/>
    </reaction>
</comment>
<dbReference type="GO" id="GO:0009328">
    <property type="term" value="C:phenylalanine-tRNA ligase complex"/>
    <property type="evidence" value="ECO:0007669"/>
    <property type="project" value="TreeGrafter"/>
</dbReference>
<dbReference type="SUPFAM" id="SSF46955">
    <property type="entry name" value="Putative DNA-binding domain"/>
    <property type="match status" value="1"/>
</dbReference>
<dbReference type="SUPFAM" id="SSF56037">
    <property type="entry name" value="PheT/TilS domain"/>
    <property type="match status" value="1"/>
</dbReference>
<feature type="binding site" evidence="15">
    <location>
        <position position="455"/>
    </location>
    <ligand>
        <name>Mg(2+)</name>
        <dbReference type="ChEBI" id="CHEBI:18420"/>
        <note>shared with alpha subunit</note>
    </ligand>
</feature>
<protein>
    <recommendedName>
        <fullName evidence="15">Phenylalanine--tRNA ligase beta subunit</fullName>
        <ecNumber evidence="15">6.1.1.20</ecNumber>
    </recommendedName>
    <alternativeName>
        <fullName evidence="15">Phenylalanyl-tRNA synthetase beta subunit</fullName>
        <shortName evidence="15">PheRS</shortName>
    </alternativeName>
</protein>
<dbReference type="SUPFAM" id="SSF50249">
    <property type="entry name" value="Nucleic acid-binding proteins"/>
    <property type="match status" value="1"/>
</dbReference>
<evidence type="ECO:0000259" key="19">
    <source>
        <dbReference type="PROSITE" id="PS51483"/>
    </source>
</evidence>
<feature type="domain" description="B5" evidence="19">
    <location>
        <begin position="396"/>
        <end position="467"/>
    </location>
</feature>
<evidence type="ECO:0000256" key="8">
    <source>
        <dbReference type="ARBA" id="ARBA00022741"/>
    </source>
</evidence>
<dbReference type="Proteomes" id="UP000005439">
    <property type="component" value="Chromosome"/>
</dbReference>
<evidence type="ECO:0000256" key="7">
    <source>
        <dbReference type="ARBA" id="ARBA00022723"/>
    </source>
</evidence>
<dbReference type="GO" id="GO:0000287">
    <property type="term" value="F:magnesium ion binding"/>
    <property type="evidence" value="ECO:0007669"/>
    <property type="project" value="UniProtKB-UniRule"/>
</dbReference>
<dbReference type="Pfam" id="PF03147">
    <property type="entry name" value="FDX-ACB"/>
    <property type="match status" value="1"/>
</dbReference>
<dbReference type="AlphaFoldDB" id="G8TWH5"/>
<feature type="domain" description="TRNA-binding" evidence="17">
    <location>
        <begin position="39"/>
        <end position="148"/>
    </location>
</feature>
<reference evidence="20 21" key="2">
    <citation type="journal article" date="2012" name="Stand. Genomic Sci.">
        <title>Complete genome sequence of the moderately thermophilic mineral-sulfide-oxidizing firmicute Sulfobacillus acidophilus type strain (NAL(T)).</title>
        <authorList>
            <person name="Anderson I."/>
            <person name="Chertkov O."/>
            <person name="Chen A."/>
            <person name="Saunders E."/>
            <person name="Lapidus A."/>
            <person name="Nolan M."/>
            <person name="Lucas S."/>
            <person name="Hammon N."/>
            <person name="Deshpande S."/>
            <person name="Cheng J.F."/>
            <person name="Han C."/>
            <person name="Tapia R."/>
            <person name="Goodwin L.A."/>
            <person name="Pitluck S."/>
            <person name="Liolios K."/>
            <person name="Pagani I."/>
            <person name="Ivanova N."/>
            <person name="Mikhailova N."/>
            <person name="Pati A."/>
            <person name="Palaniappan K."/>
            <person name="Land M."/>
            <person name="Pan C."/>
            <person name="Rohde M."/>
            <person name="Pukall R."/>
            <person name="Goker M."/>
            <person name="Detter J.C."/>
            <person name="Woyke T."/>
            <person name="Bristow J."/>
            <person name="Eisen J.A."/>
            <person name="Markowitz V."/>
            <person name="Hugenholtz P."/>
            <person name="Kyrpides N.C."/>
            <person name="Klenk H.P."/>
            <person name="Mavromatis K."/>
        </authorList>
    </citation>
    <scope>NUCLEOTIDE SEQUENCE [LARGE SCALE GENOMIC DNA]</scope>
    <source>
        <strain evidence="21">ATCC 700253 / DSM 10332 / NAL</strain>
    </source>
</reference>
<dbReference type="InterPro" id="IPR002547">
    <property type="entry name" value="tRNA-bd_dom"/>
</dbReference>
<dbReference type="GO" id="GO:0006432">
    <property type="term" value="P:phenylalanyl-tRNA aminoacylation"/>
    <property type="evidence" value="ECO:0007669"/>
    <property type="project" value="UniProtKB-UniRule"/>
</dbReference>
<sequence length="777" mass="86218">MKLSHRWLARHLEAMPDPVRVQQGIEQLGIEVVGTSRFGHIFQTVELVEVISRVPHPDSDHLSLVDVRRGDGSVSRIVTGAANGFPGDRLWYGPPGTELPDGRVLERKSLRGVESPGMLLSAEELGFQATGGDLWVWSGPEPLGTRFLEVIGGEDLVYELEMTPSTASYLQSVRKIAEALAGLWGVTLKPLPSPFEYRQDPLARVEAEAACPRYGLVEMQVKPGKVSPLWMQALLRSIGLRVIHPAVDATNFVLWDLGEPLHAFDASQVELPITVRLAQPGETLTLLDGKTITLTPEDLVIADRVRALALAGVMGGQGSAVTENTRTIYLESAHFAAPGVFRSMRRHQLTTDAGLHFGKGTDPAMVDVAPTAVQILLAEAGALAETGRSQVIGYLPAARQIVIEPDRIAALLGVDWSWEKMAVALEGFGYRVTGFTVTVPRERHDVETEYDLAEDIARFYGMDAVPSRLPVMPLTYAARDVSRTFLERLRDRCTESGMMEVVTRTLSSPEREASLHIASWPPVMITNPLRDEERMLRRELLTSLLEVVRYNRARRDEPVNIFEVGAVFRRDGEEVVESYQLAMVLTLGSSPAYPSRPETTVHDLLARVIWITERLGWAVHAADATDAPDYLHPGRSVRLVDSDGVELGWLGELRPRIAELFQARRLAVLLMDIPAHVTLVTSTPRRISRFPSVVRDLSLVVPPTRRYAEVLQAIRDTGGQWLQEVGLIDRFVGDFGQSWTFRLVFQAPDRTLTDEAIDGEIQRILRHLEPLGITLRQ</sequence>
<dbReference type="SUPFAM" id="SSF55681">
    <property type="entry name" value="Class II aaRS and biotin synthetases"/>
    <property type="match status" value="1"/>
</dbReference>
<dbReference type="PROSITE" id="PS51447">
    <property type="entry name" value="FDX_ACB"/>
    <property type="match status" value="1"/>
</dbReference>
<dbReference type="Gene3D" id="3.50.40.10">
    <property type="entry name" value="Phenylalanyl-trna Synthetase, Chain B, domain 3"/>
    <property type="match status" value="1"/>
</dbReference>
<dbReference type="PATRIC" id="fig|679936.5.peg.1442"/>
<dbReference type="InterPro" id="IPR009061">
    <property type="entry name" value="DNA-bd_dom_put_sf"/>
</dbReference>
<keyword evidence="6 15" id="KW-0436">Ligase</keyword>
<dbReference type="Gene3D" id="2.40.50.140">
    <property type="entry name" value="Nucleic acid-binding proteins"/>
    <property type="match status" value="1"/>
</dbReference>
<evidence type="ECO:0000256" key="13">
    <source>
        <dbReference type="ARBA" id="ARBA00023146"/>
    </source>
</evidence>
<evidence type="ECO:0000256" key="11">
    <source>
        <dbReference type="ARBA" id="ARBA00022884"/>
    </source>
</evidence>
<name>G8TWH5_SULAD</name>
<evidence type="ECO:0000256" key="5">
    <source>
        <dbReference type="ARBA" id="ARBA00022555"/>
    </source>
</evidence>
<dbReference type="PANTHER" id="PTHR10947">
    <property type="entry name" value="PHENYLALANYL-TRNA SYNTHETASE BETA CHAIN AND LEUCINE-RICH REPEAT-CONTAINING PROTEIN 47"/>
    <property type="match status" value="1"/>
</dbReference>
<comment type="subunit">
    <text evidence="3 15">Tetramer of two alpha and two beta subunits.</text>
</comment>
<keyword evidence="8 15" id="KW-0547">Nucleotide-binding</keyword>
<dbReference type="PANTHER" id="PTHR10947:SF0">
    <property type="entry name" value="PHENYLALANINE--TRNA LIGASE BETA SUBUNIT"/>
    <property type="match status" value="1"/>
</dbReference>
<evidence type="ECO:0000256" key="6">
    <source>
        <dbReference type="ARBA" id="ARBA00022598"/>
    </source>
</evidence>
<dbReference type="GO" id="GO:0000049">
    <property type="term" value="F:tRNA binding"/>
    <property type="evidence" value="ECO:0007669"/>
    <property type="project" value="UniProtKB-UniRule"/>
</dbReference>
<keyword evidence="10 15" id="KW-0460">Magnesium</keyword>
<evidence type="ECO:0000256" key="16">
    <source>
        <dbReference type="PROSITE-ProRule" id="PRU00209"/>
    </source>
</evidence>
<dbReference type="SUPFAM" id="SSF54991">
    <property type="entry name" value="Anticodon-binding domain of PheRS"/>
    <property type="match status" value="1"/>
</dbReference>
<evidence type="ECO:0000256" key="10">
    <source>
        <dbReference type="ARBA" id="ARBA00022842"/>
    </source>
</evidence>